<protein>
    <recommendedName>
        <fullName evidence="1">UBA domain-containing protein</fullName>
    </recommendedName>
</protein>
<reference evidence="2" key="3">
    <citation type="submission" date="2025-09" db="UniProtKB">
        <authorList>
            <consortium name="Ensembl"/>
        </authorList>
    </citation>
    <scope>IDENTIFICATION</scope>
</reference>
<proteinExistence type="predicted"/>
<dbReference type="SUPFAM" id="SSF46934">
    <property type="entry name" value="UBA-like"/>
    <property type="match status" value="1"/>
</dbReference>
<dbReference type="STRING" id="51511.ENSCSAVP00000018563"/>
<accession>H2ZLU7</accession>
<keyword evidence="3" id="KW-1185">Reference proteome</keyword>
<dbReference type="eggNOG" id="ENOG502QQQ6">
    <property type="taxonomic scope" value="Eukaryota"/>
</dbReference>
<reference evidence="3" key="1">
    <citation type="submission" date="2003-08" db="EMBL/GenBank/DDBJ databases">
        <authorList>
            <person name="Birren B."/>
            <person name="Nusbaum C."/>
            <person name="Abebe A."/>
            <person name="Abouelleil A."/>
            <person name="Adekoya E."/>
            <person name="Ait-zahra M."/>
            <person name="Allen N."/>
            <person name="Allen T."/>
            <person name="An P."/>
            <person name="Anderson M."/>
            <person name="Anderson S."/>
            <person name="Arachchi H."/>
            <person name="Armbruster J."/>
            <person name="Bachantsang P."/>
            <person name="Baldwin J."/>
            <person name="Barry A."/>
            <person name="Bayul T."/>
            <person name="Blitshsteyn B."/>
            <person name="Bloom T."/>
            <person name="Blye J."/>
            <person name="Boguslavskiy L."/>
            <person name="Borowsky M."/>
            <person name="Boukhgalter B."/>
            <person name="Brunache A."/>
            <person name="Butler J."/>
            <person name="Calixte N."/>
            <person name="Calvo S."/>
            <person name="Camarata J."/>
            <person name="Campo K."/>
            <person name="Chang J."/>
            <person name="Cheshatsang Y."/>
            <person name="Citroen M."/>
            <person name="Collymore A."/>
            <person name="Considine T."/>
            <person name="Cook A."/>
            <person name="Cooke P."/>
            <person name="Corum B."/>
            <person name="Cuomo C."/>
            <person name="David R."/>
            <person name="Dawoe T."/>
            <person name="Degray S."/>
            <person name="Dodge S."/>
            <person name="Dooley K."/>
            <person name="Dorje P."/>
            <person name="Dorjee K."/>
            <person name="Dorris L."/>
            <person name="Duffey N."/>
            <person name="Dupes A."/>
            <person name="Elkins T."/>
            <person name="Engels R."/>
            <person name="Erickson J."/>
            <person name="Farina A."/>
            <person name="Faro S."/>
            <person name="Ferreira P."/>
            <person name="Fischer H."/>
            <person name="Fitzgerald M."/>
            <person name="Foley K."/>
            <person name="Gage D."/>
            <person name="Galagan J."/>
            <person name="Gearin G."/>
            <person name="Gnerre S."/>
            <person name="Gnirke A."/>
            <person name="Goyette A."/>
            <person name="Graham J."/>
            <person name="Grandbois E."/>
            <person name="Gyaltsen K."/>
            <person name="Hafez N."/>
            <person name="Hagopian D."/>
            <person name="Hagos B."/>
            <person name="Hall J."/>
            <person name="Hatcher B."/>
            <person name="Heller A."/>
            <person name="Higgins H."/>
            <person name="Honan T."/>
            <person name="Horn A."/>
            <person name="Houde N."/>
            <person name="Hughes L."/>
            <person name="Hulme W."/>
            <person name="Husby E."/>
            <person name="Iliev I."/>
            <person name="Jaffe D."/>
            <person name="Jones C."/>
            <person name="Kamal M."/>
            <person name="Kamat A."/>
            <person name="Kamvysselis M."/>
            <person name="Karlsson E."/>
            <person name="Kells C."/>
            <person name="Kieu A."/>
            <person name="Kisner P."/>
            <person name="Kodira C."/>
            <person name="Kulbokas E."/>
            <person name="Labutti K."/>
            <person name="Lama D."/>
            <person name="Landers T."/>
            <person name="Leger J."/>
            <person name="Levine S."/>
            <person name="Lewis D."/>
            <person name="Lewis T."/>
            <person name="Lindblad-toh K."/>
            <person name="Liu X."/>
            <person name="Lokyitsang T."/>
            <person name="Lokyitsang Y."/>
            <person name="Lucien O."/>
            <person name="Lui A."/>
            <person name="Ma L.J."/>
            <person name="Mabbitt R."/>
            <person name="Macdonald J."/>
            <person name="Maclean C."/>
            <person name="Major J."/>
            <person name="Manning J."/>
            <person name="Marabella R."/>
            <person name="Maru K."/>
            <person name="Matthews C."/>
            <person name="Mauceli E."/>
            <person name="Mccarthy M."/>
            <person name="Mcdonough S."/>
            <person name="Mcghee T."/>
            <person name="Meldrim J."/>
            <person name="Meneus L."/>
            <person name="Mesirov J."/>
            <person name="Mihalev A."/>
            <person name="Mihova T."/>
            <person name="Mikkelsen T."/>
            <person name="Mlenga V."/>
            <person name="Moru K."/>
            <person name="Mozes J."/>
            <person name="Mulrain L."/>
            <person name="Munson G."/>
            <person name="Naylor J."/>
            <person name="Newes C."/>
            <person name="Nguyen C."/>
            <person name="Nguyen N."/>
            <person name="Nguyen T."/>
            <person name="Nicol R."/>
            <person name="Nielsen C."/>
            <person name="Nizzari M."/>
            <person name="Norbu C."/>
            <person name="Norbu N."/>
            <person name="O'donnell P."/>
            <person name="Okoawo O."/>
            <person name="O'leary S."/>
            <person name="Omotosho B."/>
            <person name="O'neill K."/>
            <person name="Osman S."/>
            <person name="Parker S."/>
            <person name="Perrin D."/>
            <person name="Phunkhang P."/>
            <person name="Piqani B."/>
            <person name="Purcell S."/>
            <person name="Rachupka T."/>
            <person name="Ramasamy U."/>
            <person name="Rameau R."/>
            <person name="Ray V."/>
            <person name="Raymond C."/>
            <person name="Retta R."/>
            <person name="Richardson S."/>
            <person name="Rise C."/>
            <person name="Rodriguez J."/>
            <person name="Rogers J."/>
            <person name="Rogov P."/>
            <person name="Rutman M."/>
            <person name="Schupbach R."/>
            <person name="Seaman C."/>
            <person name="Settipalli S."/>
            <person name="Sharpe T."/>
            <person name="Sheridan J."/>
            <person name="Sherpa N."/>
            <person name="Shi J."/>
            <person name="Smirnov S."/>
            <person name="Smith C."/>
            <person name="Sougnez C."/>
            <person name="Spencer B."/>
            <person name="Stalker J."/>
            <person name="Stange-thomann N."/>
            <person name="Stavropoulos S."/>
            <person name="Stetson K."/>
            <person name="Stone C."/>
            <person name="Stone S."/>
            <person name="Stubbs M."/>
            <person name="Talamas J."/>
            <person name="Tchuinga P."/>
            <person name="Tenzing P."/>
            <person name="Tesfaye S."/>
            <person name="Theodore J."/>
            <person name="Thoulutsang Y."/>
            <person name="Topham K."/>
            <person name="Towey S."/>
            <person name="Tsamla T."/>
            <person name="Tsomo N."/>
            <person name="Vallee D."/>
            <person name="Vassiliev H."/>
            <person name="Venkataraman V."/>
            <person name="Vinson J."/>
            <person name="Vo A."/>
            <person name="Wade C."/>
            <person name="Wang S."/>
            <person name="Wangchuk T."/>
            <person name="Wangdi T."/>
            <person name="Whittaker C."/>
            <person name="Wilkinson J."/>
            <person name="Wu Y."/>
            <person name="Wyman D."/>
            <person name="Yadav S."/>
            <person name="Yang S."/>
            <person name="Yang X."/>
            <person name="Yeager S."/>
            <person name="Yee E."/>
            <person name="Young G."/>
            <person name="Zainoun J."/>
            <person name="Zembeck L."/>
            <person name="Zimmer A."/>
            <person name="Zody M."/>
            <person name="Lander E."/>
        </authorList>
    </citation>
    <scope>NUCLEOTIDE SEQUENCE [LARGE SCALE GENOMIC DNA]</scope>
</reference>
<dbReference type="OMA" id="WLIQNDS"/>
<dbReference type="Gene3D" id="1.10.8.10">
    <property type="entry name" value="DNA helicase RuvA subunit, C-terminal domain"/>
    <property type="match status" value="1"/>
</dbReference>
<dbReference type="Ensembl" id="ENSCSAVT00000018765.1">
    <property type="protein sequence ID" value="ENSCSAVP00000018563.1"/>
    <property type="gene ID" value="ENSCSAVG00000010902.1"/>
</dbReference>
<dbReference type="InterPro" id="IPR015940">
    <property type="entry name" value="UBA"/>
</dbReference>
<dbReference type="Pfam" id="PF22562">
    <property type="entry name" value="UBA_7"/>
    <property type="match status" value="1"/>
</dbReference>
<dbReference type="AlphaFoldDB" id="H2ZLU7"/>
<evidence type="ECO:0000313" key="3">
    <source>
        <dbReference type="Proteomes" id="UP000007875"/>
    </source>
</evidence>
<dbReference type="HOGENOM" id="CLU_035938_0_0_1"/>
<organism evidence="2 3">
    <name type="scientific">Ciona savignyi</name>
    <name type="common">Pacific transparent sea squirt</name>
    <dbReference type="NCBI Taxonomy" id="51511"/>
    <lineage>
        <taxon>Eukaryota</taxon>
        <taxon>Metazoa</taxon>
        <taxon>Chordata</taxon>
        <taxon>Tunicata</taxon>
        <taxon>Ascidiacea</taxon>
        <taxon>Phlebobranchia</taxon>
        <taxon>Cionidae</taxon>
        <taxon>Ciona</taxon>
    </lineage>
</organism>
<reference evidence="2" key="2">
    <citation type="submission" date="2025-08" db="UniProtKB">
        <authorList>
            <consortium name="Ensembl"/>
        </authorList>
    </citation>
    <scope>IDENTIFICATION</scope>
</reference>
<evidence type="ECO:0000313" key="2">
    <source>
        <dbReference type="Ensembl" id="ENSCSAVP00000018563.1"/>
    </source>
</evidence>
<dbReference type="InParanoid" id="H2ZLU7"/>
<dbReference type="PROSITE" id="PS50030">
    <property type="entry name" value="UBA"/>
    <property type="match status" value="1"/>
</dbReference>
<dbReference type="FunCoup" id="H2ZLU7">
    <property type="interactions" value="10"/>
</dbReference>
<dbReference type="SMART" id="SM00165">
    <property type="entry name" value="UBA"/>
    <property type="match status" value="2"/>
</dbReference>
<dbReference type="PANTHER" id="PTHR46738:SF1">
    <property type="entry name" value="UBIQUITIN-ASSOCIATED DOMAIN-CONTAINING PROTEIN 1"/>
    <property type="match status" value="1"/>
</dbReference>
<dbReference type="InterPro" id="IPR052476">
    <property type="entry name" value="UBAC1"/>
</dbReference>
<name>H2ZLU7_CIOSA</name>
<sequence length="412" mass="46370">QFVGKMTSRCSTYCSMTVTDLHGNDTTVNVSSEMLIEKIKEMAVKQISSDSETPTESGQYRLVLIGDVPRSLCDDKTAKQESLSEGDSALLLKNRGHKQPMSSLIKDAVLSHEGPSSSMILRATESLPALGSDMIGTATSSEQVEQTLRKVLLALLDLSYKFMHFDEDKKVTKPEHNFNDVHVKNLTDMGFSERRAKKALLLNNMNTNLAMEWLLQHADEPSDGEDACDPEPMETGESSTNIRQRLRAFKPNPIHLASLLDMGFSKEESIQVCSIYYRNCFFNKHTRYSITHSNLLDRYHSLLMNKSEKSLIQALKINGNNPNTACEWLLSDRTTGPTEDTDNDEALSPDSELYKALLSNPTIHIGLHDRKVLEALEDMVENPWRRNNWAYESAVGNVILQILKLYNKYSTS</sequence>
<dbReference type="GO" id="GO:0000151">
    <property type="term" value="C:ubiquitin ligase complex"/>
    <property type="evidence" value="ECO:0007669"/>
    <property type="project" value="TreeGrafter"/>
</dbReference>
<dbReference type="GeneTree" id="ENSGT00390000014658"/>
<feature type="domain" description="UBA" evidence="1">
    <location>
        <begin position="164"/>
        <end position="217"/>
    </location>
</feature>
<evidence type="ECO:0000259" key="1">
    <source>
        <dbReference type="PROSITE" id="PS50030"/>
    </source>
</evidence>
<dbReference type="PANTHER" id="PTHR46738">
    <property type="entry name" value="UBIQUITIN-ASSOCIATED DOMAIN-CONTAINING PROTEIN 1"/>
    <property type="match status" value="1"/>
</dbReference>
<dbReference type="InterPro" id="IPR009060">
    <property type="entry name" value="UBA-like_sf"/>
</dbReference>
<dbReference type="Proteomes" id="UP000007875">
    <property type="component" value="Unassembled WGS sequence"/>
</dbReference>